<dbReference type="VEuPathDB" id="ToxoDB:TGARI_295105"/>
<dbReference type="EMBL" id="AGQS02006129">
    <property type="protein sequence ID" value="KYF38458.1"/>
    <property type="molecule type" value="Genomic_DNA"/>
</dbReference>
<reference evidence="1 2" key="1">
    <citation type="journal article" date="2016" name="Nat. Commun.">
        <title>Local admixture of amplified and diversified secreted pathogenesis determinants shapes mosaic Toxoplasma gondii genomes.</title>
        <authorList>
            <person name="Lorenzi H."/>
            <person name="Khan A."/>
            <person name="Behnke M.S."/>
            <person name="Namasivayam S."/>
            <person name="Swapna L.S."/>
            <person name="Hadjithomas M."/>
            <person name="Karamycheva S."/>
            <person name="Pinney D."/>
            <person name="Brunk B.P."/>
            <person name="Ajioka J.W."/>
            <person name="Ajzenberg D."/>
            <person name="Boothroyd J.C."/>
            <person name="Boyle J.P."/>
            <person name="Darde M.L."/>
            <person name="Diaz-Miranda M.A."/>
            <person name="Dubey J.P."/>
            <person name="Fritz H.M."/>
            <person name="Gennari S.M."/>
            <person name="Gregory B.D."/>
            <person name="Kim K."/>
            <person name="Saeij J.P."/>
            <person name="Su C."/>
            <person name="White M.W."/>
            <person name="Zhu X.Q."/>
            <person name="Howe D.K."/>
            <person name="Rosenthal B.M."/>
            <person name="Grigg M.E."/>
            <person name="Parkinson J."/>
            <person name="Liu L."/>
            <person name="Kissinger J.C."/>
            <person name="Roos D.S."/>
            <person name="Sibley L.D."/>
        </authorList>
    </citation>
    <scope>NUCLEOTIDE SEQUENCE [LARGE SCALE GENOMIC DNA]</scope>
    <source>
        <strain evidence="1 2">ARI</strain>
    </source>
</reference>
<dbReference type="Proteomes" id="UP000074247">
    <property type="component" value="Unassembled WGS sequence"/>
</dbReference>
<dbReference type="AlphaFoldDB" id="A0A139XI57"/>
<comment type="caution">
    <text evidence="1">The sequence shown here is derived from an EMBL/GenBank/DDBJ whole genome shotgun (WGS) entry which is preliminary data.</text>
</comment>
<protein>
    <submittedName>
        <fullName evidence="1">Putative rhoptry protein</fullName>
    </submittedName>
</protein>
<sequence length="30" mass="3240">LRHSLFWGFASSSKALAYSGLTSGRARKAL</sequence>
<evidence type="ECO:0000313" key="1">
    <source>
        <dbReference type="EMBL" id="KYF38458.1"/>
    </source>
</evidence>
<gene>
    <name evidence="1" type="ORF">TGARI_295105</name>
</gene>
<accession>A0A139XI57</accession>
<feature type="non-terminal residue" evidence="1">
    <location>
        <position position="1"/>
    </location>
</feature>
<evidence type="ECO:0000313" key="2">
    <source>
        <dbReference type="Proteomes" id="UP000074247"/>
    </source>
</evidence>
<name>A0A139XI57_TOXGO</name>
<proteinExistence type="predicted"/>
<organism evidence="1 2">
    <name type="scientific">Toxoplasma gondii ARI</name>
    <dbReference type="NCBI Taxonomy" id="1074872"/>
    <lineage>
        <taxon>Eukaryota</taxon>
        <taxon>Sar</taxon>
        <taxon>Alveolata</taxon>
        <taxon>Apicomplexa</taxon>
        <taxon>Conoidasida</taxon>
        <taxon>Coccidia</taxon>
        <taxon>Eucoccidiorida</taxon>
        <taxon>Eimeriorina</taxon>
        <taxon>Sarcocystidae</taxon>
        <taxon>Toxoplasma</taxon>
    </lineage>
</organism>